<dbReference type="Pfam" id="PF14631">
    <property type="entry name" value="FancD2"/>
    <property type="match status" value="2"/>
</dbReference>
<evidence type="ECO:0000259" key="14">
    <source>
        <dbReference type="Pfam" id="PF14369"/>
    </source>
</evidence>
<dbReference type="GO" id="GO:0031573">
    <property type="term" value="P:mitotic intra-S DNA damage checkpoint signaling"/>
    <property type="evidence" value="ECO:0007669"/>
    <property type="project" value="TreeGrafter"/>
</dbReference>
<keyword evidence="6" id="KW-0479">Metal-binding</keyword>
<comment type="subcellular location">
    <subcellularLocation>
        <location evidence="2">Nucleus</location>
    </subcellularLocation>
</comment>
<dbReference type="EMBL" id="JACGCM010000724">
    <property type="protein sequence ID" value="KAF6167507.1"/>
    <property type="molecule type" value="Genomic_DNA"/>
</dbReference>
<keyword evidence="11" id="KW-0539">Nucleus</keyword>
<dbReference type="PANTHER" id="PTHR32086:SF0">
    <property type="entry name" value="FANCONI ANEMIA GROUP D2 PROTEIN"/>
    <property type="match status" value="1"/>
</dbReference>
<dbReference type="InterPro" id="IPR039525">
    <property type="entry name" value="RNF126-like_zinc-ribbon"/>
</dbReference>
<comment type="catalytic activity">
    <reaction evidence="1">
        <text>S-ubiquitinyl-[E2 ubiquitin-conjugating enzyme]-L-cysteine + [acceptor protein]-L-lysine = [E2 ubiquitin-conjugating enzyme]-L-cysteine + N(6)-ubiquitinyl-[acceptor protein]-L-lysine.</text>
        <dbReference type="EC" id="2.3.2.27"/>
    </reaction>
</comment>
<evidence type="ECO:0000256" key="4">
    <source>
        <dbReference type="ARBA" id="ARBA00022499"/>
    </source>
</evidence>
<evidence type="ECO:0000256" key="13">
    <source>
        <dbReference type="SAM" id="MobiDB-lite"/>
    </source>
</evidence>
<dbReference type="InterPro" id="IPR029448">
    <property type="entry name" value="FANCD2"/>
</dbReference>
<evidence type="ECO:0000313" key="16">
    <source>
        <dbReference type="Proteomes" id="UP000541444"/>
    </source>
</evidence>
<evidence type="ECO:0000256" key="2">
    <source>
        <dbReference type="ARBA" id="ARBA00004123"/>
    </source>
</evidence>
<name>A0A7J7NK00_9MAGN</name>
<dbReference type="Proteomes" id="UP000541444">
    <property type="component" value="Unassembled WGS sequence"/>
</dbReference>
<feature type="region of interest" description="Disordered" evidence="13">
    <location>
        <begin position="988"/>
        <end position="1023"/>
    </location>
</feature>
<evidence type="ECO:0000256" key="6">
    <source>
        <dbReference type="ARBA" id="ARBA00022723"/>
    </source>
</evidence>
<evidence type="ECO:0000256" key="11">
    <source>
        <dbReference type="ARBA" id="ARBA00023242"/>
    </source>
</evidence>
<keyword evidence="9" id="KW-0862">Zinc</keyword>
<feature type="domain" description="E3 ubiquitin-protein ligase RNF126-like zinc-ribbon" evidence="14">
    <location>
        <begin position="78"/>
        <end position="108"/>
    </location>
</feature>
<dbReference type="GO" id="GO:0061630">
    <property type="term" value="F:ubiquitin protein ligase activity"/>
    <property type="evidence" value="ECO:0007669"/>
    <property type="project" value="UniProtKB-EC"/>
</dbReference>
<feature type="compositionally biased region" description="Acidic residues" evidence="13">
    <location>
        <begin position="990"/>
        <end position="1008"/>
    </location>
</feature>
<gene>
    <name evidence="15" type="ORF">GIB67_031708</name>
</gene>
<dbReference type="Pfam" id="PF14369">
    <property type="entry name" value="Zn_ribbon_19"/>
    <property type="match status" value="1"/>
</dbReference>
<dbReference type="GO" id="GO:1990918">
    <property type="term" value="P:double-strand break repair involved in meiotic recombination"/>
    <property type="evidence" value="ECO:0007669"/>
    <property type="project" value="TreeGrafter"/>
</dbReference>
<dbReference type="GO" id="GO:0000793">
    <property type="term" value="C:condensed chromosome"/>
    <property type="evidence" value="ECO:0007669"/>
    <property type="project" value="TreeGrafter"/>
</dbReference>
<keyword evidence="5" id="KW-0808">Transferase</keyword>
<dbReference type="PANTHER" id="PTHR32086">
    <property type="entry name" value="FANCONI ANEMIA GROUP D2 PROTEIN"/>
    <property type="match status" value="1"/>
</dbReference>
<proteinExistence type="inferred from homology"/>
<dbReference type="AlphaFoldDB" id="A0A7J7NK00"/>
<evidence type="ECO:0000256" key="5">
    <source>
        <dbReference type="ARBA" id="ARBA00022679"/>
    </source>
</evidence>
<comment type="caution">
    <text evidence="15">The sequence shown here is derived from an EMBL/GenBank/DDBJ whole genome shotgun (WGS) entry which is preliminary data.</text>
</comment>
<dbReference type="GO" id="GO:0036297">
    <property type="term" value="P:interstrand cross-link repair"/>
    <property type="evidence" value="ECO:0007669"/>
    <property type="project" value="TreeGrafter"/>
</dbReference>
<evidence type="ECO:0000256" key="3">
    <source>
        <dbReference type="ARBA" id="ARBA00012483"/>
    </source>
</evidence>
<dbReference type="GO" id="GO:0005634">
    <property type="term" value="C:nucleus"/>
    <property type="evidence" value="ECO:0007669"/>
    <property type="project" value="UniProtKB-SubCell"/>
</dbReference>
<evidence type="ECO:0000256" key="12">
    <source>
        <dbReference type="ARBA" id="ARBA00093456"/>
    </source>
</evidence>
<accession>A0A7J7NK00</accession>
<organism evidence="15 16">
    <name type="scientific">Kingdonia uniflora</name>
    <dbReference type="NCBI Taxonomy" id="39325"/>
    <lineage>
        <taxon>Eukaryota</taxon>
        <taxon>Viridiplantae</taxon>
        <taxon>Streptophyta</taxon>
        <taxon>Embryophyta</taxon>
        <taxon>Tracheophyta</taxon>
        <taxon>Spermatophyta</taxon>
        <taxon>Magnoliopsida</taxon>
        <taxon>Ranunculales</taxon>
        <taxon>Circaeasteraceae</taxon>
        <taxon>Kingdonia</taxon>
    </lineage>
</organism>
<protein>
    <recommendedName>
        <fullName evidence="3">RING-type E3 ubiquitin transferase</fullName>
        <ecNumber evidence="3">2.3.2.27</ecNumber>
    </recommendedName>
</protein>
<dbReference type="GO" id="GO:0070182">
    <property type="term" value="F:DNA polymerase binding"/>
    <property type="evidence" value="ECO:0007669"/>
    <property type="project" value="TreeGrafter"/>
</dbReference>
<feature type="compositionally biased region" description="Polar residues" evidence="13">
    <location>
        <begin position="366"/>
        <end position="377"/>
    </location>
</feature>
<feature type="compositionally biased region" description="Basic and acidic residues" evidence="13">
    <location>
        <begin position="378"/>
        <end position="388"/>
    </location>
</feature>
<evidence type="ECO:0000256" key="9">
    <source>
        <dbReference type="ARBA" id="ARBA00022833"/>
    </source>
</evidence>
<evidence type="ECO:0000256" key="8">
    <source>
        <dbReference type="ARBA" id="ARBA00022786"/>
    </source>
</evidence>
<feature type="region of interest" description="Disordered" evidence="13">
    <location>
        <begin position="366"/>
        <end position="408"/>
    </location>
</feature>
<dbReference type="OrthoDB" id="27031at2759"/>
<dbReference type="EC" id="2.3.2.27" evidence="3"/>
<comment type="similarity">
    <text evidence="12">Belongs to the Fanconi anemia protein FANCD2 family.</text>
</comment>
<keyword evidence="7" id="KW-0863">Zinc-finger</keyword>
<keyword evidence="16" id="KW-1185">Reference proteome</keyword>
<keyword evidence="4" id="KW-1017">Isopeptide bond</keyword>
<dbReference type="GO" id="GO:0008270">
    <property type="term" value="F:zinc ion binding"/>
    <property type="evidence" value="ECO:0007669"/>
    <property type="project" value="UniProtKB-KW"/>
</dbReference>
<evidence type="ECO:0000256" key="1">
    <source>
        <dbReference type="ARBA" id="ARBA00000900"/>
    </source>
</evidence>
<evidence type="ECO:0000256" key="7">
    <source>
        <dbReference type="ARBA" id="ARBA00022771"/>
    </source>
</evidence>
<reference evidence="15 16" key="1">
    <citation type="journal article" date="2020" name="IScience">
        <title>Genome Sequencing of the Endangered Kingdonia uniflora (Circaeasteraceae, Ranunculales) Reveals Potential Mechanisms of Evolutionary Specialization.</title>
        <authorList>
            <person name="Sun Y."/>
            <person name="Deng T."/>
            <person name="Zhang A."/>
            <person name="Moore M.J."/>
            <person name="Landis J.B."/>
            <person name="Lin N."/>
            <person name="Zhang H."/>
            <person name="Zhang X."/>
            <person name="Huang J."/>
            <person name="Zhang X."/>
            <person name="Sun H."/>
            <person name="Wang H."/>
        </authorList>
    </citation>
    <scope>NUCLEOTIDE SEQUENCE [LARGE SCALE GENOMIC DNA]</scope>
    <source>
        <strain evidence="15">TB1705</strain>
        <tissue evidence="15">Leaf</tissue>
    </source>
</reference>
<evidence type="ECO:0000256" key="10">
    <source>
        <dbReference type="ARBA" id="ARBA00022843"/>
    </source>
</evidence>
<keyword evidence="10" id="KW-0832">Ubl conjugation</keyword>
<sequence length="1023" mass="114367">MSTKERVVTSTEYVRRDAIPILVALGINVNGCKDKVVVMLAFAEGEDKRELARAGRREKRVLAQLCESGFVEALVGKYWCYMCSQMMSPIMRTEIKCPFCESGFVEEMSSTNRRGGDNEIEKTNCEESLELLKTCSDSCKWSSLPLIMFHDELIALLERKSLQPAIMDWISKHTTDFESMFLSDLEHGKLLSAESYCGLEGELWMNLDGGLSPICLSILPLVSSSLQLSSSLPVLPAHFLLLSVVERLTNRGSLGGIDALLGCPLHLPSSKYFVGAAWLSMTGKQKSSMCLSLYYATNWIRELLNAFSSQVTGRVDCMSQATREEINAKLLKRLRNLVFLESLLNTFLKSYPLALPELQISTECSGSSSLGKPNSLHQVEKKNEKKANSESNSSDNKRKRKSSKELEISDKEKLKQPTILDMLRKSGAISQEELTERLTGLSNKERIVEQPECHTHASGSGLVEISAFATVLDAQRYKCRPLSVECLYILSFSKIQNSCCSDSAAELPLHLYLLRDLHQKLGYLSLQRKQFPSGYTTRVSSGLSRLTPSEFLNNIKRLFPSLKKHLDTAVCILKEDDDATYEDHWSSLSTSAGNPDIPNLVVSKFSAAGSVFKEVFFCFRKMFILPDIQTVLSDLLEAFQPMRIPDNLFSGIELPIPLPGNIDYLYCGAFSFLASVFDIACSISVVLASEVLATLESLVHSAGTIRPESNGKSIINVQRVLPSLRNQLGTSAHKLLMHNWDNENVENGLKNKGDMIQKILRIYLKNCESTEHQLEEFSCSILPQVPPCKTASTEEAAHGFPTLNPATFIVWYRVLYEEDLEILNKLVKEAALLQKSKAHAPVESVKTLLLKLNQSVNVVVSLVNMCKTREKVTVHAMAIKFGGKFVESFLKVFDFLQEQFQVHTDIIIQLVKELQKATRIIQTLCSEAKGSKRTMITTKIPAAKRSMERFLFRVKALLHNTSNGCTFWMGNLKHKDLMGQVVSSQVYTDGNDDDAKEGNADMDEDVEEQPININSEGDRETET</sequence>
<keyword evidence="8" id="KW-0833">Ubl conjugation pathway</keyword>
<dbReference type="GO" id="GO:0007129">
    <property type="term" value="P:homologous chromosome pairing at meiosis"/>
    <property type="evidence" value="ECO:0007669"/>
    <property type="project" value="TreeGrafter"/>
</dbReference>
<evidence type="ECO:0000313" key="15">
    <source>
        <dbReference type="EMBL" id="KAF6167507.1"/>
    </source>
</evidence>